<dbReference type="Proteomes" id="UP001157017">
    <property type="component" value="Unassembled WGS sequence"/>
</dbReference>
<feature type="transmembrane region" description="Helical" evidence="1">
    <location>
        <begin position="13"/>
        <end position="33"/>
    </location>
</feature>
<organism evidence="2 3">
    <name type="scientific">Angustibacter aerolatus</name>
    <dbReference type="NCBI Taxonomy" id="1162965"/>
    <lineage>
        <taxon>Bacteria</taxon>
        <taxon>Bacillati</taxon>
        <taxon>Actinomycetota</taxon>
        <taxon>Actinomycetes</taxon>
        <taxon>Kineosporiales</taxon>
        <taxon>Kineosporiaceae</taxon>
    </lineage>
</organism>
<dbReference type="EMBL" id="BSUZ01000001">
    <property type="protein sequence ID" value="GMA84937.1"/>
    <property type="molecule type" value="Genomic_DNA"/>
</dbReference>
<reference evidence="3" key="1">
    <citation type="journal article" date="2019" name="Int. J. Syst. Evol. Microbiol.">
        <title>The Global Catalogue of Microorganisms (GCM) 10K type strain sequencing project: providing services to taxonomists for standard genome sequencing and annotation.</title>
        <authorList>
            <consortium name="The Broad Institute Genomics Platform"/>
            <consortium name="The Broad Institute Genome Sequencing Center for Infectious Disease"/>
            <person name="Wu L."/>
            <person name="Ma J."/>
        </authorList>
    </citation>
    <scope>NUCLEOTIDE SEQUENCE [LARGE SCALE GENOMIC DNA]</scope>
    <source>
        <strain evidence="3">NBRC 108730</strain>
    </source>
</reference>
<protein>
    <submittedName>
        <fullName evidence="2">Uncharacterized protein</fullName>
    </submittedName>
</protein>
<keyword evidence="3" id="KW-1185">Reference proteome</keyword>
<name>A0ABQ6JAY0_9ACTN</name>
<accession>A0ABQ6JAY0</accession>
<gene>
    <name evidence="2" type="ORF">GCM10025868_01870</name>
</gene>
<keyword evidence="1" id="KW-0472">Membrane</keyword>
<proteinExistence type="predicted"/>
<sequence>MGSTAPGGATLRLFGRFAVLSLLPVVVLGALLAQQYRGEVERRGVEAGREQAQAIGRLLDEVVLDDGPLPSTLGTLEHERLRLLSTSETAGGHLARLRLRGADGRVVFADGPDAGASAGTPDDEALEALRGGASAEPTRLNADSDDSGPVGQRVVESLRAARRPAHRLRARRPRGLRAVRPDRPRAWTPGCTASTCRWPPGWACSTSCWRASPPG</sequence>
<comment type="caution">
    <text evidence="2">The sequence shown here is derived from an EMBL/GenBank/DDBJ whole genome shotgun (WGS) entry which is preliminary data.</text>
</comment>
<evidence type="ECO:0000313" key="3">
    <source>
        <dbReference type="Proteomes" id="UP001157017"/>
    </source>
</evidence>
<evidence type="ECO:0000256" key="1">
    <source>
        <dbReference type="SAM" id="Phobius"/>
    </source>
</evidence>
<keyword evidence="1" id="KW-0812">Transmembrane</keyword>
<keyword evidence="1" id="KW-1133">Transmembrane helix</keyword>
<evidence type="ECO:0000313" key="2">
    <source>
        <dbReference type="EMBL" id="GMA84937.1"/>
    </source>
</evidence>